<dbReference type="EMBL" id="MU853351">
    <property type="protein sequence ID" value="KAK4110320.1"/>
    <property type="molecule type" value="Genomic_DNA"/>
</dbReference>
<sequence>MRSHTLPWTPVTVHFPALQLPVSRASEDMVGNPIASETSPWCALKTSGLLALSFVGKNQPAAVAGFDSFTNGNGTCLSSIS</sequence>
<dbReference type="RefSeq" id="XP_064667890.1">
    <property type="nucleotide sequence ID" value="XM_064815672.1"/>
</dbReference>
<reference evidence="1" key="1">
    <citation type="journal article" date="2023" name="Mol. Phylogenet. Evol.">
        <title>Genome-scale phylogeny and comparative genomics of the fungal order Sordariales.</title>
        <authorList>
            <person name="Hensen N."/>
            <person name="Bonometti L."/>
            <person name="Westerberg I."/>
            <person name="Brannstrom I.O."/>
            <person name="Guillou S."/>
            <person name="Cros-Aarteil S."/>
            <person name="Calhoun S."/>
            <person name="Haridas S."/>
            <person name="Kuo A."/>
            <person name="Mondo S."/>
            <person name="Pangilinan J."/>
            <person name="Riley R."/>
            <person name="LaButti K."/>
            <person name="Andreopoulos B."/>
            <person name="Lipzen A."/>
            <person name="Chen C."/>
            <person name="Yan M."/>
            <person name="Daum C."/>
            <person name="Ng V."/>
            <person name="Clum A."/>
            <person name="Steindorff A."/>
            <person name="Ohm R.A."/>
            <person name="Martin F."/>
            <person name="Silar P."/>
            <person name="Natvig D.O."/>
            <person name="Lalanne C."/>
            <person name="Gautier V."/>
            <person name="Ament-Velasquez S.L."/>
            <person name="Kruys A."/>
            <person name="Hutchinson M.I."/>
            <person name="Powell A.J."/>
            <person name="Barry K."/>
            <person name="Miller A.N."/>
            <person name="Grigoriev I.V."/>
            <person name="Debuchy R."/>
            <person name="Gladieux P."/>
            <person name="Hiltunen Thoren M."/>
            <person name="Johannesson H."/>
        </authorList>
    </citation>
    <scope>NUCLEOTIDE SEQUENCE</scope>
    <source>
        <strain evidence="1">CBS 508.74</strain>
    </source>
</reference>
<name>A0AAN6T9N7_9PEZI</name>
<organism evidence="1 2">
    <name type="scientific">Canariomyces notabilis</name>
    <dbReference type="NCBI Taxonomy" id="2074819"/>
    <lineage>
        <taxon>Eukaryota</taxon>
        <taxon>Fungi</taxon>
        <taxon>Dikarya</taxon>
        <taxon>Ascomycota</taxon>
        <taxon>Pezizomycotina</taxon>
        <taxon>Sordariomycetes</taxon>
        <taxon>Sordariomycetidae</taxon>
        <taxon>Sordariales</taxon>
        <taxon>Chaetomiaceae</taxon>
        <taxon>Canariomyces</taxon>
    </lineage>
</organism>
<dbReference type="GeneID" id="89939797"/>
<gene>
    <name evidence="1" type="ORF">N656DRAFT_781957</name>
</gene>
<evidence type="ECO:0000313" key="2">
    <source>
        <dbReference type="Proteomes" id="UP001302812"/>
    </source>
</evidence>
<proteinExistence type="predicted"/>
<accession>A0AAN6T9N7</accession>
<reference evidence="1" key="2">
    <citation type="submission" date="2023-05" db="EMBL/GenBank/DDBJ databases">
        <authorList>
            <consortium name="Lawrence Berkeley National Laboratory"/>
            <person name="Steindorff A."/>
            <person name="Hensen N."/>
            <person name="Bonometti L."/>
            <person name="Westerberg I."/>
            <person name="Brannstrom I.O."/>
            <person name="Guillou S."/>
            <person name="Cros-Aarteil S."/>
            <person name="Calhoun S."/>
            <person name="Haridas S."/>
            <person name="Kuo A."/>
            <person name="Mondo S."/>
            <person name="Pangilinan J."/>
            <person name="Riley R."/>
            <person name="Labutti K."/>
            <person name="Andreopoulos B."/>
            <person name="Lipzen A."/>
            <person name="Chen C."/>
            <person name="Yanf M."/>
            <person name="Daum C."/>
            <person name="Ng V."/>
            <person name="Clum A."/>
            <person name="Ohm R."/>
            <person name="Martin F."/>
            <person name="Silar P."/>
            <person name="Natvig D."/>
            <person name="Lalanne C."/>
            <person name="Gautier V."/>
            <person name="Ament-Velasquez S.L."/>
            <person name="Kruys A."/>
            <person name="Hutchinson M.I."/>
            <person name="Powell A.J."/>
            <person name="Barry K."/>
            <person name="Miller A.N."/>
            <person name="Grigoriev I.V."/>
            <person name="Debuchy R."/>
            <person name="Gladieux P."/>
            <person name="Thoren M.H."/>
            <person name="Johannesson H."/>
        </authorList>
    </citation>
    <scope>NUCLEOTIDE SEQUENCE</scope>
    <source>
        <strain evidence="1">CBS 508.74</strain>
    </source>
</reference>
<comment type="caution">
    <text evidence="1">The sequence shown here is derived from an EMBL/GenBank/DDBJ whole genome shotgun (WGS) entry which is preliminary data.</text>
</comment>
<evidence type="ECO:0000313" key="1">
    <source>
        <dbReference type="EMBL" id="KAK4110320.1"/>
    </source>
</evidence>
<protein>
    <submittedName>
        <fullName evidence="1">Uncharacterized protein</fullName>
    </submittedName>
</protein>
<dbReference type="AlphaFoldDB" id="A0AAN6T9N7"/>
<dbReference type="Proteomes" id="UP001302812">
    <property type="component" value="Unassembled WGS sequence"/>
</dbReference>
<keyword evidence="2" id="KW-1185">Reference proteome</keyword>